<dbReference type="EMBL" id="MUKV01000014">
    <property type="protein sequence ID" value="OQS38827.1"/>
    <property type="molecule type" value="Genomic_DNA"/>
</dbReference>
<dbReference type="GO" id="GO:0016042">
    <property type="term" value="P:lipid catabolic process"/>
    <property type="evidence" value="ECO:0007669"/>
    <property type="project" value="UniProtKB-UniRule"/>
</dbReference>
<dbReference type="GO" id="GO:0016787">
    <property type="term" value="F:hydrolase activity"/>
    <property type="evidence" value="ECO:0007669"/>
    <property type="project" value="UniProtKB-UniRule"/>
</dbReference>
<dbReference type="AlphaFoldDB" id="A0A1W0CVM1"/>
<dbReference type="InterPro" id="IPR021095">
    <property type="entry name" value="DUF3734"/>
</dbReference>
<dbReference type="PROSITE" id="PS51635">
    <property type="entry name" value="PNPLA"/>
    <property type="match status" value="1"/>
</dbReference>
<gene>
    <name evidence="6" type="ORF">B0T45_12275</name>
</gene>
<evidence type="ECO:0000256" key="2">
    <source>
        <dbReference type="ARBA" id="ARBA00022963"/>
    </source>
</evidence>
<dbReference type="InterPro" id="IPR050301">
    <property type="entry name" value="NTE"/>
</dbReference>
<keyword evidence="2 4" id="KW-0442">Lipid degradation</keyword>
<dbReference type="Proteomes" id="UP000192721">
    <property type="component" value="Unassembled WGS sequence"/>
</dbReference>
<evidence type="ECO:0000256" key="4">
    <source>
        <dbReference type="PROSITE-ProRule" id="PRU01161"/>
    </source>
</evidence>
<feature type="short sequence motif" description="DGA/G" evidence="4">
    <location>
        <begin position="231"/>
        <end position="233"/>
    </location>
</feature>
<keyword evidence="1 4" id="KW-0378">Hydrolase</keyword>
<name>A0A1W0CVM1_9NEIS</name>
<dbReference type="PANTHER" id="PTHR14226:SF57">
    <property type="entry name" value="BLR7027 PROTEIN"/>
    <property type="match status" value="1"/>
</dbReference>
<evidence type="ECO:0000259" key="5">
    <source>
        <dbReference type="PROSITE" id="PS51635"/>
    </source>
</evidence>
<evidence type="ECO:0000256" key="1">
    <source>
        <dbReference type="ARBA" id="ARBA00022801"/>
    </source>
</evidence>
<dbReference type="RefSeq" id="WP_081555659.1">
    <property type="nucleotide sequence ID" value="NZ_MUKV01000014.1"/>
</dbReference>
<feature type="active site" description="Nucleophile" evidence="4">
    <location>
        <position position="65"/>
    </location>
</feature>
<organism evidence="6 7">
    <name type="scientific">Chromobacterium haemolyticum</name>
    <dbReference type="NCBI Taxonomy" id="394935"/>
    <lineage>
        <taxon>Bacteria</taxon>
        <taxon>Pseudomonadati</taxon>
        <taxon>Pseudomonadota</taxon>
        <taxon>Betaproteobacteria</taxon>
        <taxon>Neisseriales</taxon>
        <taxon>Chromobacteriaceae</taxon>
        <taxon>Chromobacterium</taxon>
    </lineage>
</organism>
<proteinExistence type="predicted"/>
<feature type="short sequence motif" description="GXGXXG" evidence="4">
    <location>
        <begin position="36"/>
        <end position="41"/>
    </location>
</feature>
<dbReference type="SUPFAM" id="SSF52151">
    <property type="entry name" value="FabD/lysophospholipase-like"/>
    <property type="match status" value="1"/>
</dbReference>
<evidence type="ECO:0000313" key="7">
    <source>
        <dbReference type="Proteomes" id="UP000192721"/>
    </source>
</evidence>
<reference evidence="6 7" key="1">
    <citation type="submission" date="2017-02" db="EMBL/GenBank/DDBJ databases">
        <title>Chromobacterium haemolyticum H5244.</title>
        <authorList>
            <person name="Gulvik C.A."/>
        </authorList>
    </citation>
    <scope>NUCLEOTIDE SEQUENCE [LARGE SCALE GENOMIC DNA]</scope>
    <source>
        <strain evidence="6 7">H5244</strain>
    </source>
</reference>
<dbReference type="InterPro" id="IPR016035">
    <property type="entry name" value="Acyl_Trfase/lysoPLipase"/>
</dbReference>
<dbReference type="Pfam" id="PF12536">
    <property type="entry name" value="DUF3734"/>
    <property type="match status" value="1"/>
</dbReference>
<feature type="active site" description="Proton acceptor" evidence="4">
    <location>
        <position position="231"/>
    </location>
</feature>
<dbReference type="Gene3D" id="3.40.1090.10">
    <property type="entry name" value="Cytosolic phospholipase A2 catalytic domain"/>
    <property type="match status" value="2"/>
</dbReference>
<dbReference type="CDD" id="cd07209">
    <property type="entry name" value="Pat_hypo_Ecoli_Z1214_like"/>
    <property type="match status" value="1"/>
</dbReference>
<dbReference type="InterPro" id="IPR002641">
    <property type="entry name" value="PNPLA_dom"/>
</dbReference>
<dbReference type="Pfam" id="PF01734">
    <property type="entry name" value="Patatin"/>
    <property type="match status" value="1"/>
</dbReference>
<keyword evidence="3 4" id="KW-0443">Lipid metabolism</keyword>
<protein>
    <recommendedName>
        <fullName evidence="5">PNPLA domain-containing protein</fullName>
    </recommendedName>
</protein>
<comment type="caution">
    <text evidence="6">The sequence shown here is derived from an EMBL/GenBank/DDBJ whole genome shotgun (WGS) entry which is preliminary data.</text>
</comment>
<accession>A0A1W0CVM1</accession>
<sequence>MTPPHNPACPQAGGLYQSRSLPPGHRYQVLALVLQGGGALGSYQPGVYQGLAEADLHPNWVAGISIGALNAAIIAGNPPERRVEQLRAFWDTICRPPFLPPSPFSQLDTHHWPASLNGLMASWEAWRALTEGQNGFFLPRSPWPAGAPSPANCSFYDTAPLKSTLERFADFDRINDSDQMRVSVGAVNLRSGNFVYFDNTRQRLRPEHFMASGALPPGFPAVEIDGEYYWDGGLVSNTPLKQILSTEPRKNSLVFQVDLWSAKGKPPTDMKAIAMRQKDIQYSSRTRQITDTMKREQNYRGLLRQLMELVPEAQREHPAYRRAHELACGRLLKVIHLIYQDKEYEEHHKDYQFGAQTMRAHWASGYQDIGRTLGHPDWLEMPSPDRPFVTHDVHR</sequence>
<feature type="short sequence motif" description="GXSXG" evidence="4">
    <location>
        <begin position="63"/>
        <end position="67"/>
    </location>
</feature>
<evidence type="ECO:0000256" key="3">
    <source>
        <dbReference type="ARBA" id="ARBA00023098"/>
    </source>
</evidence>
<dbReference type="PANTHER" id="PTHR14226">
    <property type="entry name" value="NEUROPATHY TARGET ESTERASE/SWISS CHEESE D.MELANOGASTER"/>
    <property type="match status" value="1"/>
</dbReference>
<feature type="domain" description="PNPLA" evidence="5">
    <location>
        <begin position="32"/>
        <end position="244"/>
    </location>
</feature>
<evidence type="ECO:0000313" key="6">
    <source>
        <dbReference type="EMBL" id="OQS38827.1"/>
    </source>
</evidence>